<feature type="domain" description="Solute-binding protein family 5" evidence="8">
    <location>
        <begin position="108"/>
        <end position="493"/>
    </location>
</feature>
<dbReference type="InterPro" id="IPR000914">
    <property type="entry name" value="SBP_5_dom"/>
</dbReference>
<keyword evidence="5" id="KW-0653">Protein transport</keyword>
<name>A0A1G8HUH0_9BACL</name>
<dbReference type="Gene3D" id="3.10.105.10">
    <property type="entry name" value="Dipeptide-binding Protein, Domain 3"/>
    <property type="match status" value="1"/>
</dbReference>
<evidence type="ECO:0000256" key="3">
    <source>
        <dbReference type="ARBA" id="ARBA00022448"/>
    </source>
</evidence>
<feature type="chain" id="PRO_5039692897" evidence="7">
    <location>
        <begin position="23"/>
        <end position="572"/>
    </location>
</feature>
<dbReference type="GO" id="GO:0030288">
    <property type="term" value="C:outer membrane-bounded periplasmic space"/>
    <property type="evidence" value="ECO:0007669"/>
    <property type="project" value="UniProtKB-ARBA"/>
</dbReference>
<proteinExistence type="inferred from homology"/>
<keyword evidence="5" id="KW-0571">Peptide transport</keyword>
<dbReference type="InterPro" id="IPR030678">
    <property type="entry name" value="Peptide/Ni-bd"/>
</dbReference>
<dbReference type="STRING" id="1174501.SAMN05216192_10335"/>
<dbReference type="CDD" id="cd08504">
    <property type="entry name" value="PBP2_OppA"/>
    <property type="match status" value="1"/>
</dbReference>
<comment type="subcellular location">
    <subcellularLocation>
        <location evidence="1">Cell envelope</location>
    </subcellularLocation>
</comment>
<dbReference type="GO" id="GO:0015833">
    <property type="term" value="P:peptide transport"/>
    <property type="evidence" value="ECO:0007669"/>
    <property type="project" value="UniProtKB-KW"/>
</dbReference>
<keyword evidence="3" id="KW-0813">Transport</keyword>
<comment type="similarity">
    <text evidence="2">Belongs to the bacterial solute-binding protein 5 family.</text>
</comment>
<dbReference type="Pfam" id="PF00496">
    <property type="entry name" value="SBP_bac_5"/>
    <property type="match status" value="1"/>
</dbReference>
<evidence type="ECO:0000256" key="7">
    <source>
        <dbReference type="SAM" id="SignalP"/>
    </source>
</evidence>
<evidence type="ECO:0000259" key="8">
    <source>
        <dbReference type="Pfam" id="PF00496"/>
    </source>
</evidence>
<dbReference type="Gene3D" id="3.40.190.10">
    <property type="entry name" value="Periplasmic binding protein-like II"/>
    <property type="match status" value="1"/>
</dbReference>
<dbReference type="PANTHER" id="PTHR30290">
    <property type="entry name" value="PERIPLASMIC BINDING COMPONENT OF ABC TRANSPORTER"/>
    <property type="match status" value="1"/>
</dbReference>
<dbReference type="InterPro" id="IPR039424">
    <property type="entry name" value="SBP_5"/>
</dbReference>
<feature type="signal peptide" evidence="7">
    <location>
        <begin position="1"/>
        <end position="22"/>
    </location>
</feature>
<evidence type="ECO:0000256" key="6">
    <source>
        <dbReference type="SAM" id="MobiDB-lite"/>
    </source>
</evidence>
<accession>A0A1G8HUH0</accession>
<dbReference type="OrthoDB" id="9801912at2"/>
<dbReference type="EMBL" id="FNDX01000003">
    <property type="protein sequence ID" value="SDI10313.1"/>
    <property type="molecule type" value="Genomic_DNA"/>
</dbReference>
<dbReference type="GO" id="GO:1904680">
    <property type="term" value="F:peptide transmembrane transporter activity"/>
    <property type="evidence" value="ECO:0007669"/>
    <property type="project" value="TreeGrafter"/>
</dbReference>
<dbReference type="FunFam" id="3.10.105.10:FF:000001">
    <property type="entry name" value="Oligopeptide ABC transporter, oligopeptide-binding protein"/>
    <property type="match status" value="1"/>
</dbReference>
<evidence type="ECO:0000313" key="10">
    <source>
        <dbReference type="Proteomes" id="UP000199050"/>
    </source>
</evidence>
<dbReference type="GO" id="GO:0043190">
    <property type="term" value="C:ATP-binding cassette (ABC) transporter complex"/>
    <property type="evidence" value="ECO:0007669"/>
    <property type="project" value="InterPro"/>
</dbReference>
<dbReference type="Proteomes" id="UP000199050">
    <property type="component" value="Unassembled WGS sequence"/>
</dbReference>
<evidence type="ECO:0000256" key="2">
    <source>
        <dbReference type="ARBA" id="ARBA00005695"/>
    </source>
</evidence>
<dbReference type="SUPFAM" id="SSF53850">
    <property type="entry name" value="Periplasmic binding protein-like II"/>
    <property type="match status" value="1"/>
</dbReference>
<keyword evidence="4 7" id="KW-0732">Signal</keyword>
<evidence type="ECO:0000256" key="4">
    <source>
        <dbReference type="ARBA" id="ARBA00022729"/>
    </source>
</evidence>
<dbReference type="PIRSF" id="PIRSF002741">
    <property type="entry name" value="MppA"/>
    <property type="match status" value="1"/>
</dbReference>
<dbReference type="RefSeq" id="WP_090712288.1">
    <property type="nucleotide sequence ID" value="NZ_CBCSKY010000001.1"/>
</dbReference>
<protein>
    <submittedName>
        <fullName evidence="9">Oligopeptide transport system substrate-binding protein</fullName>
    </submittedName>
</protein>
<feature type="region of interest" description="Disordered" evidence="6">
    <location>
        <begin position="35"/>
        <end position="54"/>
    </location>
</feature>
<keyword evidence="10" id="KW-1185">Reference proteome</keyword>
<reference evidence="10" key="1">
    <citation type="submission" date="2016-10" db="EMBL/GenBank/DDBJ databases">
        <authorList>
            <person name="Varghese N."/>
            <person name="Submissions S."/>
        </authorList>
    </citation>
    <scope>NUCLEOTIDE SEQUENCE [LARGE SCALE GENOMIC DNA]</scope>
    <source>
        <strain evidence="10">CGMCC 1.11012</strain>
    </source>
</reference>
<evidence type="ECO:0000256" key="1">
    <source>
        <dbReference type="ARBA" id="ARBA00004196"/>
    </source>
</evidence>
<feature type="compositionally biased region" description="Polar residues" evidence="6">
    <location>
        <begin position="42"/>
        <end position="53"/>
    </location>
</feature>
<organism evidence="9 10">
    <name type="scientific">Paenibacillus typhae</name>
    <dbReference type="NCBI Taxonomy" id="1174501"/>
    <lineage>
        <taxon>Bacteria</taxon>
        <taxon>Bacillati</taxon>
        <taxon>Bacillota</taxon>
        <taxon>Bacilli</taxon>
        <taxon>Bacillales</taxon>
        <taxon>Paenibacillaceae</taxon>
        <taxon>Paenibacillus</taxon>
    </lineage>
</organism>
<evidence type="ECO:0000313" key="9">
    <source>
        <dbReference type="EMBL" id="SDI10313.1"/>
    </source>
</evidence>
<dbReference type="FunFam" id="3.90.76.10:FF:000001">
    <property type="entry name" value="Oligopeptide ABC transporter substrate-binding protein"/>
    <property type="match status" value="1"/>
</dbReference>
<evidence type="ECO:0000256" key="5">
    <source>
        <dbReference type="ARBA" id="ARBA00022856"/>
    </source>
</evidence>
<dbReference type="Gene3D" id="3.90.76.10">
    <property type="entry name" value="Dipeptide-binding Protein, Domain 1"/>
    <property type="match status" value="1"/>
</dbReference>
<dbReference type="PROSITE" id="PS51257">
    <property type="entry name" value="PROKAR_LIPOPROTEIN"/>
    <property type="match status" value="1"/>
</dbReference>
<dbReference type="AlphaFoldDB" id="A0A1G8HUH0"/>
<dbReference type="PANTHER" id="PTHR30290:SF79">
    <property type="entry name" value="DIPEPTIDE-BINDING PROTEIN DPPE"/>
    <property type="match status" value="1"/>
</dbReference>
<sequence length="572" mass="63001">MKKSKSLLLMIALVLVIGTVLAGCGGNNNASSGNNTAATNAPSDNAGTNTGNTGEEKLAADQTLKINLSSEPPTFDPQQAQDSTSNAILKLMYEGLTRQNAETGQAEEGVAESWDISADGLVYTFHLRDSKWSNGDAVTANDFAFAWQRVLDPNAEQAAPYAYQLYYIKGAEDFNTGKITDFSQVGIKVIDEKTLEVTLANPTPYFLGLLSFYTYYPVHSSVKDNAKWATAVDTQITNGPFTLTEWTTGQSLAVTKNPSYYAADDIKAQQINFSIVNSGATELLSYKNGELDRAGGPIGEIPTEQLPIVEKELPNEFARKGIASVYYYQFNVTEKPFTNAKIRKALAMAIERQPIIDNITLGGQLPAFGFVPPGIQSNEQEYRAQVADSQYFTEDLTEAKKLLDEGLKEEGLDKLEFTVTYNTSEGHQKIAVAIADQWKKALGVEVKLENKEWGVFIEDRHNLNYQVARAGWSADYNDPMTYLDMWVTGGGNNDSGYSNADYDKLIQEAKTSADNAVRQEKFAAAEKILMDDMVVIPIYYYTNNSLTKEYLKGVTLDFSGAIDLSRAYLLEH</sequence>
<gene>
    <name evidence="9" type="ORF">SAMN05216192_10335</name>
</gene>